<reference evidence="4 5" key="2">
    <citation type="submission" date="2018-11" db="EMBL/GenBank/DDBJ databases">
        <authorList>
            <consortium name="Pathogen Informatics"/>
        </authorList>
    </citation>
    <scope>NUCLEOTIDE SEQUENCE [LARGE SCALE GENOMIC DNA]</scope>
    <source>
        <strain evidence="4 5">Costa Rica</strain>
    </source>
</reference>
<dbReference type="Gene3D" id="2.60.40.10">
    <property type="entry name" value="Immunoglobulins"/>
    <property type="match status" value="1"/>
</dbReference>
<dbReference type="InterPro" id="IPR011625">
    <property type="entry name" value="A2M_N_BRD"/>
</dbReference>
<dbReference type="Pfam" id="PF07703">
    <property type="entry name" value="A2M_BRD"/>
    <property type="match status" value="1"/>
</dbReference>
<evidence type="ECO:0000313" key="5">
    <source>
        <dbReference type="Proteomes" id="UP000267027"/>
    </source>
</evidence>
<dbReference type="InterPro" id="IPR013783">
    <property type="entry name" value="Ig-like_fold"/>
</dbReference>
<dbReference type="Pfam" id="PF00207">
    <property type="entry name" value="A2M"/>
    <property type="match status" value="1"/>
</dbReference>
<proteinExistence type="predicted"/>
<dbReference type="SMART" id="SM01360">
    <property type="entry name" value="A2M"/>
    <property type="match status" value="1"/>
</dbReference>
<dbReference type="GO" id="GO:0004866">
    <property type="term" value="F:endopeptidase inhibitor activity"/>
    <property type="evidence" value="ECO:0007669"/>
    <property type="project" value="InterPro"/>
</dbReference>
<feature type="domain" description="Alpha-2-macroglobulin" evidence="3">
    <location>
        <begin position="312"/>
        <end position="404"/>
    </location>
</feature>
<dbReference type="OMA" id="IDMVCWD"/>
<evidence type="ECO:0000313" key="6">
    <source>
        <dbReference type="WBParaSite" id="ACOC_0000107501-mRNA-1"/>
    </source>
</evidence>
<keyword evidence="5" id="KW-1185">Reference proteome</keyword>
<dbReference type="EMBL" id="UYYA01000140">
    <property type="protein sequence ID" value="VDM52661.1"/>
    <property type="molecule type" value="Genomic_DNA"/>
</dbReference>
<name>A0A158PDT5_ANGCS</name>
<dbReference type="PANTHER" id="PTHR11412:SF136">
    <property type="entry name" value="CD109 ANTIGEN"/>
    <property type="match status" value="1"/>
</dbReference>
<organism evidence="6">
    <name type="scientific">Angiostrongylus costaricensis</name>
    <name type="common">Nematode worm</name>
    <dbReference type="NCBI Taxonomy" id="334426"/>
    <lineage>
        <taxon>Eukaryota</taxon>
        <taxon>Metazoa</taxon>
        <taxon>Ecdysozoa</taxon>
        <taxon>Nematoda</taxon>
        <taxon>Chromadorea</taxon>
        <taxon>Rhabditida</taxon>
        <taxon>Rhabditina</taxon>
        <taxon>Rhabditomorpha</taxon>
        <taxon>Strongyloidea</taxon>
        <taxon>Metastrongylidae</taxon>
        <taxon>Angiostrongylus</taxon>
    </lineage>
</organism>
<keyword evidence="2" id="KW-0882">Thioester bond</keyword>
<accession>A0A158PDT5</accession>
<dbReference type="STRING" id="334426.A0A158PDT5"/>
<evidence type="ECO:0000313" key="4">
    <source>
        <dbReference type="EMBL" id="VDM52661.1"/>
    </source>
</evidence>
<dbReference type="Proteomes" id="UP000267027">
    <property type="component" value="Unassembled WGS sequence"/>
</dbReference>
<protein>
    <submittedName>
        <fullName evidence="6">A2M domain-containing protein</fullName>
    </submittedName>
</protein>
<reference evidence="6" key="1">
    <citation type="submission" date="2016-04" db="UniProtKB">
        <authorList>
            <consortium name="WormBaseParasite"/>
        </authorList>
    </citation>
    <scope>IDENTIFICATION</scope>
</reference>
<dbReference type="AlphaFoldDB" id="A0A158PDT5"/>
<keyword evidence="1" id="KW-0732">Signal</keyword>
<dbReference type="OrthoDB" id="9998011at2759"/>
<evidence type="ECO:0000256" key="1">
    <source>
        <dbReference type="ARBA" id="ARBA00022729"/>
    </source>
</evidence>
<dbReference type="Gene3D" id="2.20.130.20">
    <property type="match status" value="1"/>
</dbReference>
<evidence type="ECO:0000259" key="3">
    <source>
        <dbReference type="SMART" id="SM01360"/>
    </source>
</evidence>
<dbReference type="PANTHER" id="PTHR11412">
    <property type="entry name" value="MACROGLOBULIN / COMPLEMENT"/>
    <property type="match status" value="1"/>
</dbReference>
<dbReference type="WBParaSite" id="ACOC_0000107501-mRNA-1">
    <property type="protein sequence ID" value="ACOC_0000107501-mRNA-1"/>
    <property type="gene ID" value="ACOC_0000107501"/>
</dbReference>
<gene>
    <name evidence="4" type="ORF">ACOC_LOCUS1076</name>
</gene>
<sequence length="1108" mass="124580">MPGFEIIPMRPAFSDKTKHILFMIQSVSTPTGAELDINFECLGDVIRPAVQVKTTVGDVLSFVRPPNWNISPYFHLRTFRSVGVNYICAIDYAIEMASHQVGLLKSRKKSLMLPRISGVKSVELSWIELFPIQASYSVGERLQVMVPRNKANALSYIIICNSYSMPASGRFKEDGSLTIIITRVMIGRCVLFVHSTDTRRATDMIQFNVVEQCQVSLLSTSDSIKPGASVTLTLNGQPHGIALVRAIDDRLNTFTTGEDVTKLQSWDFLIFHQTHFGNMQAKLNNFVMFDEVTRTIVAEQNELGVRQYFHEVWLFDAVLLGPSGTASKTVEAPDTVGRWSISSIFWAPGQRELCAARRVDIVSKKDVFLKIDLPKSVYLNETISAKVSVTALNPTREVKYTVCLSEMSRKMCADLGSFGQLGKPGYSRVIVAPSQPTDTKTFAIRFLDIGTTSITFIVREEASFPGKHHCSVGEIRDIVKQKIQVLKRVETEELYKMIILDTNKPLTPILNNAVDSSVASVDIFNVREYRSFPAGDILVTDVHMHIPNSEIVYSFTIDISKFLSMNTVNRGDVSRPGRSADYERSFLSDVLKALSVDLYRFKRVKSKQNADQQVVDALKNRIGASISDMLRFSDCKNELACGYAEYGSPRNPRERSIALTALVTSLLCEAAASKRIVCGGLRYLLQSILMEWKEEDISLDEIIDLEHFMDKEWFLKAFLLQVSRDCAAYECVKNDEAWFALVSSFYLIDEEWRWDIRSLAAIAYMGTNATSEIMRIRMANIANGHGKVMVGIRVMAQKRQRSRRGLSQDDAYPVRITVEQQRVFRGTLRQTVCLRVLTPMVKTIEITHGLYTGYTANPISVTILPNSTSLSFISLPTTSSYAMHFVLDGFCRNEALCYDIGVTEPSRSHEPLHLAPVAVMARHPLEDIIGFVLISHPDQEYSGQRTKREMTNSGQEVDKHTFLARNQRGIPDESIDTVCFQGGSCACAESSCGVKCGLCNRDDAKELKTRIFKEDIFGALLRVLAFKRVLVDNSFYLHLTTEVREKQGGAKQRITDKLYIWLRDCNPRCNATPPMVDDKFFIIGEAEALALDSFGRRAISFPLKYLLF</sequence>
<dbReference type="InterPro" id="IPR001599">
    <property type="entry name" value="Macroglobln_a2"/>
</dbReference>
<dbReference type="InterPro" id="IPR050473">
    <property type="entry name" value="A2M/Complement_sys"/>
</dbReference>
<evidence type="ECO:0000256" key="2">
    <source>
        <dbReference type="ARBA" id="ARBA00022966"/>
    </source>
</evidence>